<protein>
    <submittedName>
        <fullName evidence="1">Uncharacterized protein</fullName>
    </submittedName>
</protein>
<name>A0ABQ5DGZ9_9ASTR</name>
<organism evidence="1 2">
    <name type="scientific">Tanacetum coccineum</name>
    <dbReference type="NCBI Taxonomy" id="301880"/>
    <lineage>
        <taxon>Eukaryota</taxon>
        <taxon>Viridiplantae</taxon>
        <taxon>Streptophyta</taxon>
        <taxon>Embryophyta</taxon>
        <taxon>Tracheophyta</taxon>
        <taxon>Spermatophyta</taxon>
        <taxon>Magnoliopsida</taxon>
        <taxon>eudicotyledons</taxon>
        <taxon>Gunneridae</taxon>
        <taxon>Pentapetalae</taxon>
        <taxon>asterids</taxon>
        <taxon>campanulids</taxon>
        <taxon>Asterales</taxon>
        <taxon>Asteraceae</taxon>
        <taxon>Asteroideae</taxon>
        <taxon>Anthemideae</taxon>
        <taxon>Anthemidinae</taxon>
        <taxon>Tanacetum</taxon>
    </lineage>
</organism>
<gene>
    <name evidence="1" type="ORF">Tco_0937411</name>
</gene>
<sequence length="85" mass="9825">MGTLGGPQISNSGDKSADRWFEKDKKYLLHNWYEYSGSSIKCSLLLNRISFDGMTRFSSDKLFLQVQDVKGVMDSTEFLRQFKFV</sequence>
<dbReference type="EMBL" id="BQNB010015231">
    <property type="protein sequence ID" value="GJT37546.1"/>
    <property type="molecule type" value="Genomic_DNA"/>
</dbReference>
<keyword evidence="2" id="KW-1185">Reference proteome</keyword>
<reference evidence="1" key="2">
    <citation type="submission" date="2022-01" db="EMBL/GenBank/DDBJ databases">
        <authorList>
            <person name="Yamashiro T."/>
            <person name="Shiraishi A."/>
            <person name="Satake H."/>
            <person name="Nakayama K."/>
        </authorList>
    </citation>
    <scope>NUCLEOTIDE SEQUENCE</scope>
</reference>
<evidence type="ECO:0000313" key="2">
    <source>
        <dbReference type="Proteomes" id="UP001151760"/>
    </source>
</evidence>
<comment type="caution">
    <text evidence="1">The sequence shown here is derived from an EMBL/GenBank/DDBJ whole genome shotgun (WGS) entry which is preliminary data.</text>
</comment>
<dbReference type="Proteomes" id="UP001151760">
    <property type="component" value="Unassembled WGS sequence"/>
</dbReference>
<evidence type="ECO:0000313" key="1">
    <source>
        <dbReference type="EMBL" id="GJT37546.1"/>
    </source>
</evidence>
<accession>A0ABQ5DGZ9</accession>
<proteinExistence type="predicted"/>
<reference evidence="1" key="1">
    <citation type="journal article" date="2022" name="Int. J. Mol. Sci.">
        <title>Draft Genome of Tanacetum Coccineum: Genomic Comparison of Closely Related Tanacetum-Family Plants.</title>
        <authorList>
            <person name="Yamashiro T."/>
            <person name="Shiraishi A."/>
            <person name="Nakayama K."/>
            <person name="Satake H."/>
        </authorList>
    </citation>
    <scope>NUCLEOTIDE SEQUENCE</scope>
</reference>